<dbReference type="EMBL" id="CAAALY010257197">
    <property type="protein sequence ID" value="VEL38199.1"/>
    <property type="molecule type" value="Genomic_DNA"/>
</dbReference>
<comment type="caution">
    <text evidence="1">The sequence shown here is derived from an EMBL/GenBank/DDBJ whole genome shotgun (WGS) entry which is preliminary data.</text>
</comment>
<evidence type="ECO:0000313" key="1">
    <source>
        <dbReference type="EMBL" id="VEL38199.1"/>
    </source>
</evidence>
<keyword evidence="2" id="KW-1185">Reference proteome</keyword>
<reference evidence="1" key="1">
    <citation type="submission" date="2018-11" db="EMBL/GenBank/DDBJ databases">
        <authorList>
            <consortium name="Pathogen Informatics"/>
        </authorList>
    </citation>
    <scope>NUCLEOTIDE SEQUENCE</scope>
</reference>
<dbReference type="AlphaFoldDB" id="A0A3S5FGH6"/>
<name>A0A3S5FGH6_9PLAT</name>
<sequence length="252" mass="24494">MTKLRKQAPLLEPPASIADLLCGSSSCSFGGQDAQSNHGNVPLVTNGITFNRGLCLPSTGLSLGLAAFAPASHPAVRSAVAACLRQLATSLPAHRVGLIMSCCQASRALAQRSHAEGLLGQAACLAGLLAADALATMASRVGASAAATSGPGGDESGVGGAAVAPVGSFTANNCHFTGLSAGVGAPLFAGLTTPEGEGTGTFQAGTRCSAGASGLHGRETIFGAVDTAPTKPSFVPTAAALGLPAASSKMVG</sequence>
<organism evidence="1 2">
    <name type="scientific">Protopolystoma xenopodis</name>
    <dbReference type="NCBI Taxonomy" id="117903"/>
    <lineage>
        <taxon>Eukaryota</taxon>
        <taxon>Metazoa</taxon>
        <taxon>Spiralia</taxon>
        <taxon>Lophotrochozoa</taxon>
        <taxon>Platyhelminthes</taxon>
        <taxon>Monogenea</taxon>
        <taxon>Polyopisthocotylea</taxon>
        <taxon>Polystomatidea</taxon>
        <taxon>Polystomatidae</taxon>
        <taxon>Protopolystoma</taxon>
    </lineage>
</organism>
<gene>
    <name evidence="1" type="ORF">PXEA_LOCUS31639</name>
</gene>
<accession>A0A3S5FGH6</accession>
<protein>
    <submittedName>
        <fullName evidence="1">Uncharacterized protein</fullName>
    </submittedName>
</protein>
<dbReference type="Proteomes" id="UP000784294">
    <property type="component" value="Unassembled WGS sequence"/>
</dbReference>
<evidence type="ECO:0000313" key="2">
    <source>
        <dbReference type="Proteomes" id="UP000784294"/>
    </source>
</evidence>
<proteinExistence type="predicted"/>